<dbReference type="GO" id="GO:0007165">
    <property type="term" value="P:signal transduction"/>
    <property type="evidence" value="ECO:0007669"/>
    <property type="project" value="UniProtKB-KW"/>
</dbReference>
<evidence type="ECO:0000313" key="4">
    <source>
        <dbReference type="EMBL" id="PYI53189.1"/>
    </source>
</evidence>
<dbReference type="GO" id="GO:0016020">
    <property type="term" value="C:membrane"/>
    <property type="evidence" value="ECO:0007669"/>
    <property type="project" value="InterPro"/>
</dbReference>
<dbReference type="SUPFAM" id="SSF58104">
    <property type="entry name" value="Methyl-accepting chemotaxis protein (MCP) signaling domain"/>
    <property type="match status" value="1"/>
</dbReference>
<evidence type="ECO:0000259" key="3">
    <source>
        <dbReference type="PROSITE" id="PS50111"/>
    </source>
</evidence>
<dbReference type="PANTHER" id="PTHR32089">
    <property type="entry name" value="METHYL-ACCEPTING CHEMOTAXIS PROTEIN MCPB"/>
    <property type="match status" value="1"/>
</dbReference>
<dbReference type="Gene3D" id="1.10.287.950">
    <property type="entry name" value="Methyl-accepting chemotaxis protein"/>
    <property type="match status" value="1"/>
</dbReference>
<dbReference type="Pfam" id="PF00015">
    <property type="entry name" value="MCPsignal"/>
    <property type="match status" value="1"/>
</dbReference>
<evidence type="ECO:0000256" key="1">
    <source>
        <dbReference type="ARBA" id="ARBA00023224"/>
    </source>
</evidence>
<comment type="caution">
    <text evidence="4">The sequence shown here is derived from an EMBL/GenBank/DDBJ whole genome shotgun (WGS) entry which is preliminary data.</text>
</comment>
<proteinExistence type="predicted"/>
<accession>A0A2V5K1W1</accession>
<feature type="domain" description="Methyl-accepting transducer" evidence="3">
    <location>
        <begin position="29"/>
        <end position="300"/>
    </location>
</feature>
<dbReference type="PROSITE" id="PS50111">
    <property type="entry name" value="CHEMOTAXIS_TRANSDUC_2"/>
    <property type="match status" value="1"/>
</dbReference>
<reference evidence="4 5" key="1">
    <citation type="submission" date="2018-05" db="EMBL/GenBank/DDBJ databases">
        <title>Paenibacillus flagellatus sp. nov., isolated from selenium mineral soil.</title>
        <authorList>
            <person name="Dai X."/>
        </authorList>
    </citation>
    <scope>NUCLEOTIDE SEQUENCE [LARGE SCALE GENOMIC DNA]</scope>
    <source>
        <strain evidence="4 5">DXL2</strain>
    </source>
</reference>
<dbReference type="SMART" id="SM00283">
    <property type="entry name" value="MA"/>
    <property type="match status" value="1"/>
</dbReference>
<evidence type="ECO:0000256" key="2">
    <source>
        <dbReference type="PROSITE-ProRule" id="PRU00284"/>
    </source>
</evidence>
<dbReference type="EMBL" id="QJVJ01000008">
    <property type="protein sequence ID" value="PYI53189.1"/>
    <property type="molecule type" value="Genomic_DNA"/>
</dbReference>
<protein>
    <submittedName>
        <fullName evidence="4">Methyl-accepting chemotaxis protein</fullName>
    </submittedName>
</protein>
<name>A0A2V5K1W1_9BACL</name>
<sequence>MIGNLKQMIADLSANVSVTDRSAGALVSAIGEAARQIETISVTIDRVARGASAQAAAAHEMVLGASRVTASADEASRQAEQAIALSDTMVKTIADSGSTFRSLVDGMSDISATSEHTLDIVRRLDEHAKEIGHISHLVGEIAAQTHLLALNASIEAAHAGEHGHGFAVVADQIRKLASDSSAAGEQINRLVSHMQAQAGVVFRETDNQVRLVRRQKAKGEAAGRALADVTASADEAAKALRRIVVQMTAQTEQIRHTFGDARAIADIAASISDDATRVAGAAQDQTAVMQEIAASSDLLRDQADTLQRKTVAFRL</sequence>
<keyword evidence="1 2" id="KW-0807">Transducer</keyword>
<dbReference type="Proteomes" id="UP000247476">
    <property type="component" value="Unassembled WGS sequence"/>
</dbReference>
<dbReference type="PANTHER" id="PTHR32089:SF112">
    <property type="entry name" value="LYSOZYME-LIKE PROTEIN-RELATED"/>
    <property type="match status" value="1"/>
</dbReference>
<dbReference type="InterPro" id="IPR004089">
    <property type="entry name" value="MCPsignal_dom"/>
</dbReference>
<evidence type="ECO:0000313" key="5">
    <source>
        <dbReference type="Proteomes" id="UP000247476"/>
    </source>
</evidence>
<gene>
    <name evidence="4" type="ORF">DLM86_19095</name>
</gene>
<organism evidence="4 5">
    <name type="scientific">Paenibacillus flagellatus</name>
    <dbReference type="NCBI Taxonomy" id="2211139"/>
    <lineage>
        <taxon>Bacteria</taxon>
        <taxon>Bacillati</taxon>
        <taxon>Bacillota</taxon>
        <taxon>Bacilli</taxon>
        <taxon>Bacillales</taxon>
        <taxon>Paenibacillaceae</taxon>
        <taxon>Paenibacillus</taxon>
    </lineage>
</organism>
<keyword evidence="5" id="KW-1185">Reference proteome</keyword>
<dbReference type="AlphaFoldDB" id="A0A2V5K1W1"/>